<name>A0A835DSK6_TETSI</name>
<dbReference type="AlphaFoldDB" id="A0A835DSK6"/>
<evidence type="ECO:0000256" key="1">
    <source>
        <dbReference type="SAM" id="MobiDB-lite"/>
    </source>
</evidence>
<feature type="region of interest" description="Disordered" evidence="1">
    <location>
        <begin position="194"/>
        <end position="284"/>
    </location>
</feature>
<keyword evidence="3" id="KW-1185">Reference proteome</keyword>
<organism evidence="2 3">
    <name type="scientific">Tetracentron sinense</name>
    <name type="common">Spur-leaf</name>
    <dbReference type="NCBI Taxonomy" id="13715"/>
    <lineage>
        <taxon>Eukaryota</taxon>
        <taxon>Viridiplantae</taxon>
        <taxon>Streptophyta</taxon>
        <taxon>Embryophyta</taxon>
        <taxon>Tracheophyta</taxon>
        <taxon>Spermatophyta</taxon>
        <taxon>Magnoliopsida</taxon>
        <taxon>Trochodendrales</taxon>
        <taxon>Trochodendraceae</taxon>
        <taxon>Tetracentron</taxon>
    </lineage>
</organism>
<dbReference type="PANTHER" id="PTHR47481">
    <property type="match status" value="1"/>
</dbReference>
<feature type="compositionally biased region" description="Low complexity" evidence="1">
    <location>
        <begin position="226"/>
        <end position="238"/>
    </location>
</feature>
<sequence length="371" mass="41191">MSEVLGFHHSHEAWRALEVSFSHRSKTRELQLKDELQLMQRGSQSIAEFSRTFKGLSDQLAAIGRPIDDTDKVHWYLRALGPDYKIFSTTMMSQLPLPSFAEIVPKALSHEIFELLVSHSSSNSAYFVQQTSKATGNKKVKHRSSTSYTPFANSKSSSTSSECVSNSYNVSSSDSLPSPSFSNSPCLSCSDIPHLSSTPSPGSQAPLSMDSLSDSAAPDSTIPPLVSSSPHVTTSSHPMITREGVFPQIKITPRVDRRVVTAEEEASPHQSNRRAASDNRKSWSLSPEKEDRFYTTRGSLGFDQVHPKKVVSDCVKHWFQDTLKEAIADDSSMQDLVGQMYYSGYGVPRDAQKVISWIFGVCFSFWVWSSF</sequence>
<feature type="region of interest" description="Disordered" evidence="1">
    <location>
        <begin position="132"/>
        <end position="164"/>
    </location>
</feature>
<reference evidence="2 3" key="1">
    <citation type="submission" date="2020-04" db="EMBL/GenBank/DDBJ databases">
        <title>Plant Genome Project.</title>
        <authorList>
            <person name="Zhang R.-G."/>
        </authorList>
    </citation>
    <scope>NUCLEOTIDE SEQUENCE [LARGE SCALE GENOMIC DNA]</scope>
    <source>
        <strain evidence="2">YNK0</strain>
        <tissue evidence="2">Leaf</tissue>
    </source>
</reference>
<comment type="caution">
    <text evidence="2">The sequence shown here is derived from an EMBL/GenBank/DDBJ whole genome shotgun (WGS) entry which is preliminary data.</text>
</comment>
<feature type="compositionally biased region" description="Polar residues" evidence="1">
    <location>
        <begin position="195"/>
        <end position="214"/>
    </location>
</feature>
<dbReference type="EMBL" id="JABCRI010000001">
    <property type="protein sequence ID" value="KAF8414003.1"/>
    <property type="molecule type" value="Genomic_DNA"/>
</dbReference>
<proteinExistence type="predicted"/>
<dbReference type="OrthoDB" id="1845088at2759"/>
<feature type="compositionally biased region" description="Basic and acidic residues" evidence="1">
    <location>
        <begin position="275"/>
        <end position="284"/>
    </location>
</feature>
<evidence type="ECO:0000313" key="2">
    <source>
        <dbReference type="EMBL" id="KAF8414003.1"/>
    </source>
</evidence>
<dbReference type="Pfam" id="PF14223">
    <property type="entry name" value="Retrotran_gag_2"/>
    <property type="match status" value="1"/>
</dbReference>
<feature type="compositionally biased region" description="Low complexity" evidence="1">
    <location>
        <begin position="154"/>
        <end position="164"/>
    </location>
</feature>
<evidence type="ECO:0000313" key="3">
    <source>
        <dbReference type="Proteomes" id="UP000655225"/>
    </source>
</evidence>
<accession>A0A835DSK6</accession>
<dbReference type="Proteomes" id="UP000655225">
    <property type="component" value="Unassembled WGS sequence"/>
</dbReference>
<dbReference type="PANTHER" id="PTHR47481:SF35">
    <property type="entry name" value="ZINC FINGER, CCHC-TYPE-RELATED"/>
    <property type="match status" value="1"/>
</dbReference>
<gene>
    <name evidence="2" type="ORF">HHK36_002001</name>
</gene>
<protein>
    <submittedName>
        <fullName evidence="2">Uncharacterized protein</fullName>
    </submittedName>
</protein>